<dbReference type="EC" id="3.2.1.23" evidence="5"/>
<evidence type="ECO:0000256" key="10">
    <source>
        <dbReference type="SAM" id="MobiDB-lite"/>
    </source>
</evidence>
<evidence type="ECO:0000313" key="17">
    <source>
        <dbReference type="Proteomes" id="UP000305398"/>
    </source>
</evidence>
<dbReference type="Gene3D" id="3.20.20.80">
    <property type="entry name" value="Glycosidases"/>
    <property type="match status" value="1"/>
</dbReference>
<dbReference type="InterPro" id="IPR036156">
    <property type="entry name" value="Beta-gal/glucu_dom_sf"/>
</dbReference>
<dbReference type="Pfam" id="PF02837">
    <property type="entry name" value="Glyco_hydro_2_N"/>
    <property type="match status" value="1"/>
</dbReference>
<feature type="domain" description="Beta galactosidase small chain/" evidence="15">
    <location>
        <begin position="726"/>
        <end position="851"/>
    </location>
</feature>
<dbReference type="InterPro" id="IPR011013">
    <property type="entry name" value="Gal_mutarotase_sf_dom"/>
</dbReference>
<keyword evidence="7" id="KW-0106">Calcium</keyword>
<dbReference type="InterPro" id="IPR006104">
    <property type="entry name" value="Glyco_hydro_2_N"/>
</dbReference>
<feature type="domain" description="Glycoside hydrolase family 2 catalytic" evidence="13">
    <location>
        <begin position="308"/>
        <end position="520"/>
    </location>
</feature>
<dbReference type="SUPFAM" id="SSF51445">
    <property type="entry name" value="(Trans)glycosidases"/>
    <property type="match status" value="1"/>
</dbReference>
<dbReference type="EMBL" id="CP040896">
    <property type="protein sequence ID" value="QDA58930.1"/>
    <property type="molecule type" value="Genomic_DNA"/>
</dbReference>
<dbReference type="RefSeq" id="WP_139514005.1">
    <property type="nucleotide sequence ID" value="NZ_CP040896.1"/>
</dbReference>
<feature type="compositionally biased region" description="Polar residues" evidence="10">
    <location>
        <begin position="599"/>
        <end position="611"/>
    </location>
</feature>
<dbReference type="SUPFAM" id="SSF49785">
    <property type="entry name" value="Galactose-binding domain-like"/>
    <property type="match status" value="1"/>
</dbReference>
<dbReference type="OrthoDB" id="1007335at2"/>
<gene>
    <name evidence="16" type="ORF">FHG12_01905</name>
</gene>
<reference evidence="16 17" key="1">
    <citation type="submission" date="2019-06" db="EMBL/GenBank/DDBJ databases">
        <authorList>
            <person name="Srinivasan S."/>
        </authorList>
    </citation>
    <scope>NUCLEOTIDE SEQUENCE [LARGE SCALE GENOMIC DNA]</scope>
    <source>
        <strain evidence="16 17">17J68-5</strain>
    </source>
</reference>
<dbReference type="KEGG" id="hyj:FHG12_01905"/>
<evidence type="ECO:0000256" key="9">
    <source>
        <dbReference type="ARBA" id="ARBA00032230"/>
    </source>
</evidence>
<dbReference type="InterPro" id="IPR017853">
    <property type="entry name" value="GH"/>
</dbReference>
<comment type="catalytic activity">
    <reaction evidence="1">
        <text>Hydrolysis of terminal non-reducing beta-D-galactose residues in beta-D-galactosides.</text>
        <dbReference type="EC" id="3.2.1.23"/>
    </reaction>
</comment>
<comment type="cofactor">
    <cofactor evidence="2">
        <name>Ca(2+)</name>
        <dbReference type="ChEBI" id="CHEBI:29108"/>
    </cofactor>
</comment>
<evidence type="ECO:0000256" key="1">
    <source>
        <dbReference type="ARBA" id="ARBA00001412"/>
    </source>
</evidence>
<keyword evidence="11" id="KW-0732">Signal</keyword>
<dbReference type="InterPro" id="IPR013783">
    <property type="entry name" value="Ig-like_fold"/>
</dbReference>
<evidence type="ECO:0000256" key="8">
    <source>
        <dbReference type="ARBA" id="ARBA00023295"/>
    </source>
</evidence>
<dbReference type="GO" id="GO:0009341">
    <property type="term" value="C:beta-galactosidase complex"/>
    <property type="evidence" value="ECO:0007669"/>
    <property type="project" value="InterPro"/>
</dbReference>
<dbReference type="InterPro" id="IPR006101">
    <property type="entry name" value="Glyco_hydro_2"/>
</dbReference>
<evidence type="ECO:0000256" key="4">
    <source>
        <dbReference type="ARBA" id="ARBA00011245"/>
    </source>
</evidence>
<dbReference type="AlphaFoldDB" id="A0A5B7ZVB4"/>
<evidence type="ECO:0000256" key="3">
    <source>
        <dbReference type="ARBA" id="ARBA00007401"/>
    </source>
</evidence>
<dbReference type="SUPFAM" id="SSF49303">
    <property type="entry name" value="beta-Galactosidase/glucuronidase domain"/>
    <property type="match status" value="1"/>
</dbReference>
<feature type="domain" description="Glycosyl hydrolases family 2 sugar binding" evidence="14">
    <location>
        <begin position="67"/>
        <end position="195"/>
    </location>
</feature>
<keyword evidence="8" id="KW-0326">Glycosidase</keyword>
<proteinExistence type="inferred from homology"/>
<dbReference type="Gene3D" id="2.60.120.260">
    <property type="entry name" value="Galactose-binding domain-like"/>
    <property type="match status" value="1"/>
</dbReference>
<evidence type="ECO:0000259" key="12">
    <source>
        <dbReference type="Pfam" id="PF00703"/>
    </source>
</evidence>
<dbReference type="PANTHER" id="PTHR46323">
    <property type="entry name" value="BETA-GALACTOSIDASE"/>
    <property type="match status" value="1"/>
</dbReference>
<dbReference type="Pfam" id="PF02929">
    <property type="entry name" value="Bgal_small_N"/>
    <property type="match status" value="1"/>
</dbReference>
<keyword evidence="6 16" id="KW-0378">Hydrolase</keyword>
<evidence type="ECO:0000313" key="16">
    <source>
        <dbReference type="EMBL" id="QDA58930.1"/>
    </source>
</evidence>
<evidence type="ECO:0000259" key="14">
    <source>
        <dbReference type="Pfam" id="PF02837"/>
    </source>
</evidence>
<sequence>MVRPILTVKTVRSRRKIALVMLVVLWAACSQAFSQATVVQYLSGTDKDHTVQWDFYCTTGSKSGKWDKIAVPSNWELQGFGTYNYYRDDVNPDEQGLYKHAFQVPAGKNKRVFIVFEASMTDTEVKVNGQLAGPVHQGGFYRFKYEITSLLKPAGTDNLLEVKVSKRSANASINQAERKADFWQFGGIFRPVYLEIVPATYIDRVALNAQADGSLSVDVYAVNAANQTLKAEVQELSGKRVGSGFSAKTSSGQEKTTLRQQFKGIKPWNPEAPKLYNLIVSLADAKGAVHRIKQRFGFRTMELRPQDGLYVNGQKIYFKGVCRHSEWPESGRTLSKQLSLLDVGLMKEMNMNAVRMSHYPPDQHFLDVCDSLGLFVLDELTGWQAKYDTLVGRKLVKELVVRDVNHPSIVLWDNGNEGGFNFGLDADYALYDPQKRPVIHPWERFNGTDTKHYPDYNYVQNSVLYGKEIFFPTEFMHGLFDGGHGAGLEDFWNLMRRHPYFGGGFLWALHDEAVVRTDQNGKLDAAGDQAPDGILGPHREKEASFFTIKELWSPVVIDKKFLAPGFDGRLEVENRYLYTDLNQCSFAWRLVSFPAPNSTTTAPKNNATGTAQPPALAPGTKGTLALKLPSNWHQSDALYLTAYGPDKRELFTWTMPIRYPQDIDKQFVAKSAAPAIEATEQVVSLLVKADGVSYYFDKSTGYLQKVVNAKGEISLSGGPVQAGVHHSLQKFRHYAAGDSHVVEADYGGPSEFHVKWLFAAGKPAKLEYQYSQKGDADFMGITFNYPEEKITGMKWLGRGPYRVWKNRLKGQQFGVWHKDYNNSITGETWQYPEFKGYHADLYWVVVENKESPFTVYSDDQSIFLQMLKPARPAGARTDNTVPAFPDGNLGFLTAIAPIGTKFQAAALMGPQSQKNFMLNYTPIKGSLWFDFR</sequence>
<accession>A0A5B7ZVB4</accession>
<evidence type="ECO:0000256" key="2">
    <source>
        <dbReference type="ARBA" id="ARBA00001913"/>
    </source>
</evidence>
<name>A0A5B7ZVB4_9BACT</name>
<comment type="similarity">
    <text evidence="3">Belongs to the glycosyl hydrolase 2 family.</text>
</comment>
<evidence type="ECO:0000256" key="5">
    <source>
        <dbReference type="ARBA" id="ARBA00012756"/>
    </source>
</evidence>
<dbReference type="GO" id="GO:0005990">
    <property type="term" value="P:lactose catabolic process"/>
    <property type="evidence" value="ECO:0007669"/>
    <property type="project" value="TreeGrafter"/>
</dbReference>
<dbReference type="GO" id="GO:0030246">
    <property type="term" value="F:carbohydrate binding"/>
    <property type="evidence" value="ECO:0007669"/>
    <property type="project" value="InterPro"/>
</dbReference>
<feature type="chain" id="PRO_5022745189" description="beta-galactosidase" evidence="11">
    <location>
        <begin position="33"/>
        <end position="932"/>
    </location>
</feature>
<dbReference type="InterPro" id="IPR050347">
    <property type="entry name" value="Bact_Beta-galactosidase"/>
</dbReference>
<evidence type="ECO:0000256" key="11">
    <source>
        <dbReference type="SAM" id="SignalP"/>
    </source>
</evidence>
<dbReference type="PANTHER" id="PTHR46323:SF2">
    <property type="entry name" value="BETA-GALACTOSIDASE"/>
    <property type="match status" value="1"/>
</dbReference>
<dbReference type="SUPFAM" id="SSF74650">
    <property type="entry name" value="Galactose mutarotase-like"/>
    <property type="match status" value="1"/>
</dbReference>
<dbReference type="InterPro" id="IPR006103">
    <property type="entry name" value="Glyco_hydro_2_cat"/>
</dbReference>
<comment type="subunit">
    <text evidence="4">Monomer.</text>
</comment>
<feature type="signal peptide" evidence="11">
    <location>
        <begin position="1"/>
        <end position="32"/>
    </location>
</feature>
<evidence type="ECO:0000256" key="7">
    <source>
        <dbReference type="ARBA" id="ARBA00022837"/>
    </source>
</evidence>
<dbReference type="InterPro" id="IPR008979">
    <property type="entry name" value="Galactose-bd-like_sf"/>
</dbReference>
<evidence type="ECO:0000259" key="13">
    <source>
        <dbReference type="Pfam" id="PF02836"/>
    </source>
</evidence>
<dbReference type="InterPro" id="IPR004199">
    <property type="entry name" value="B-gal_small/dom_5"/>
</dbReference>
<evidence type="ECO:0000256" key="6">
    <source>
        <dbReference type="ARBA" id="ARBA00022801"/>
    </source>
</evidence>
<dbReference type="InterPro" id="IPR006102">
    <property type="entry name" value="Ig-like_GH2"/>
</dbReference>
<evidence type="ECO:0000259" key="15">
    <source>
        <dbReference type="Pfam" id="PF02929"/>
    </source>
</evidence>
<dbReference type="Gene3D" id="2.70.98.10">
    <property type="match status" value="1"/>
</dbReference>
<dbReference type="InterPro" id="IPR014718">
    <property type="entry name" value="GH-type_carb-bd"/>
</dbReference>
<protein>
    <recommendedName>
        <fullName evidence="5">beta-galactosidase</fullName>
        <ecNumber evidence="5">3.2.1.23</ecNumber>
    </recommendedName>
    <alternativeName>
        <fullName evidence="9">Lactase</fullName>
    </alternativeName>
</protein>
<dbReference type="Proteomes" id="UP000305398">
    <property type="component" value="Chromosome"/>
</dbReference>
<dbReference type="Pfam" id="PF02836">
    <property type="entry name" value="Glyco_hydro_2_C"/>
    <property type="match status" value="1"/>
</dbReference>
<dbReference type="Pfam" id="PF00703">
    <property type="entry name" value="Glyco_hydro_2"/>
    <property type="match status" value="1"/>
</dbReference>
<dbReference type="GO" id="GO:0004565">
    <property type="term" value="F:beta-galactosidase activity"/>
    <property type="evidence" value="ECO:0007669"/>
    <property type="project" value="UniProtKB-EC"/>
</dbReference>
<dbReference type="PROSITE" id="PS51257">
    <property type="entry name" value="PROKAR_LIPOPROTEIN"/>
    <property type="match status" value="1"/>
</dbReference>
<feature type="domain" description="Glycoside hydrolase family 2 immunoglobulin-like beta-sandwich" evidence="12">
    <location>
        <begin position="201"/>
        <end position="299"/>
    </location>
</feature>
<dbReference type="Gene3D" id="2.60.40.10">
    <property type="entry name" value="Immunoglobulins"/>
    <property type="match status" value="1"/>
</dbReference>
<keyword evidence="17" id="KW-1185">Reference proteome</keyword>
<organism evidence="16 17">
    <name type="scientific">Hymenobacter jejuensis</name>
    <dbReference type="NCBI Taxonomy" id="2502781"/>
    <lineage>
        <taxon>Bacteria</taxon>
        <taxon>Pseudomonadati</taxon>
        <taxon>Bacteroidota</taxon>
        <taxon>Cytophagia</taxon>
        <taxon>Cytophagales</taxon>
        <taxon>Hymenobacteraceae</taxon>
        <taxon>Hymenobacter</taxon>
    </lineage>
</organism>
<dbReference type="PRINTS" id="PR00132">
    <property type="entry name" value="GLHYDRLASE2"/>
</dbReference>
<feature type="region of interest" description="Disordered" evidence="10">
    <location>
        <begin position="599"/>
        <end position="618"/>
    </location>
</feature>